<name>A0ACB5UNB4_9FIRM</name>
<accession>A0ACB5UNB4</accession>
<organism evidence="1 2">
    <name type="scientific">Vallitalea maricola</name>
    <dbReference type="NCBI Taxonomy" id="3074433"/>
    <lineage>
        <taxon>Bacteria</taxon>
        <taxon>Bacillati</taxon>
        <taxon>Bacillota</taxon>
        <taxon>Clostridia</taxon>
        <taxon>Lachnospirales</taxon>
        <taxon>Vallitaleaceae</taxon>
        <taxon>Vallitalea</taxon>
    </lineage>
</organism>
<dbReference type="EMBL" id="BTPU01000061">
    <property type="protein sequence ID" value="GMQ64117.1"/>
    <property type="molecule type" value="Genomic_DNA"/>
</dbReference>
<protein>
    <submittedName>
        <fullName evidence="1">Polyprenyl synthetase family protein</fullName>
    </submittedName>
</protein>
<dbReference type="Proteomes" id="UP001374599">
    <property type="component" value="Unassembled WGS sequence"/>
</dbReference>
<gene>
    <name evidence="1" type="ORF">AN2V17_33540</name>
</gene>
<proteinExistence type="predicted"/>
<reference evidence="1" key="1">
    <citation type="submission" date="2023-09" db="EMBL/GenBank/DDBJ databases">
        <title>Vallitalea sediminicola and Vallitalea maricola sp. nov., anaerobic bacteria isolated from marine sediment.</title>
        <authorList>
            <person name="Hirano S."/>
            <person name="Maeda A."/>
            <person name="Terahara T."/>
            <person name="Mori K."/>
            <person name="Hamada M."/>
            <person name="Matsumoto R."/>
            <person name="Kobayashi T."/>
        </authorList>
    </citation>
    <scope>NUCLEOTIDE SEQUENCE</scope>
    <source>
        <strain evidence="1">AN17-2</strain>
    </source>
</reference>
<sequence>MNRVMNFSNELKDKQKVVEKILLKYMPENTSAYDHVVYNAMKYSLMANGKRIRPILMMEAYKICGGNNIREIEAFMAAMEMIHTYSLIHDDLPAMDNDDYRRGILTCHKKYGEDIAILAGDGLLNSAYEIMIDACLKDNKVKAKQKLTACKEIGKASGVKGMIGGQVADVIQNDITMDVINYIHIHKTSAIIEASLTAGAVLANGSMQKVETFRKIGRCIGLAFQIQDDILDIVSTTEELGKQVGSDNKNGKNTYVTINGIDESRQIVNELIEKALDSLKSFDSSEKEFLEEFIFYLRNRKK</sequence>
<keyword evidence="2" id="KW-1185">Reference proteome</keyword>
<evidence type="ECO:0000313" key="1">
    <source>
        <dbReference type="EMBL" id="GMQ64117.1"/>
    </source>
</evidence>
<comment type="caution">
    <text evidence="1">The sequence shown here is derived from an EMBL/GenBank/DDBJ whole genome shotgun (WGS) entry which is preliminary data.</text>
</comment>
<evidence type="ECO:0000313" key="2">
    <source>
        <dbReference type="Proteomes" id="UP001374599"/>
    </source>
</evidence>